<evidence type="ECO:0000313" key="4">
    <source>
        <dbReference type="Proteomes" id="UP000719917"/>
    </source>
</evidence>
<dbReference type="SUPFAM" id="SSF53448">
    <property type="entry name" value="Nucleotide-diphospho-sugar transferases"/>
    <property type="match status" value="1"/>
</dbReference>
<dbReference type="Pfam" id="PF00535">
    <property type="entry name" value="Glycos_transf_2"/>
    <property type="match status" value="1"/>
</dbReference>
<dbReference type="Gene3D" id="3.90.550.10">
    <property type="entry name" value="Spore Coat Polysaccharide Biosynthesis Protein SpsA, Chain A"/>
    <property type="match status" value="1"/>
</dbReference>
<evidence type="ECO:0000256" key="1">
    <source>
        <dbReference type="SAM" id="Phobius"/>
    </source>
</evidence>
<feature type="transmembrane region" description="Helical" evidence="1">
    <location>
        <begin position="231"/>
        <end position="258"/>
    </location>
</feature>
<reference evidence="3" key="1">
    <citation type="submission" date="2020-01" db="EMBL/GenBank/DDBJ databases">
        <title>First Reported Case and Whole Genome of Weissella confusa in an Equid.</title>
        <authorList>
            <person name="Little S.V."/>
            <person name="Lawhon S.D."/>
        </authorList>
    </citation>
    <scope>NUCLEOTIDE SEQUENCE</scope>
    <source>
        <strain evidence="3">718955</strain>
    </source>
</reference>
<dbReference type="AlphaFoldDB" id="A0AAJ2YXF6"/>
<proteinExistence type="predicted"/>
<dbReference type="InterPro" id="IPR001173">
    <property type="entry name" value="Glyco_trans_2-like"/>
</dbReference>
<dbReference type="InterPro" id="IPR050256">
    <property type="entry name" value="Glycosyltransferase_2"/>
</dbReference>
<dbReference type="InterPro" id="IPR029044">
    <property type="entry name" value="Nucleotide-diphossugar_trans"/>
</dbReference>
<organism evidence="3 4">
    <name type="scientific">Weissella confusa</name>
    <name type="common">Lactobacillus confusus</name>
    <dbReference type="NCBI Taxonomy" id="1583"/>
    <lineage>
        <taxon>Bacteria</taxon>
        <taxon>Bacillati</taxon>
        <taxon>Bacillota</taxon>
        <taxon>Bacilli</taxon>
        <taxon>Lactobacillales</taxon>
        <taxon>Lactobacillaceae</taxon>
        <taxon>Weissella</taxon>
    </lineage>
</organism>
<gene>
    <name evidence="3" type="ORF">GTU77_03190</name>
</gene>
<accession>A0AAJ2YXF6</accession>
<dbReference type="RefSeq" id="WP_135798028.1">
    <property type="nucleotide sequence ID" value="NZ_CP027565.1"/>
</dbReference>
<evidence type="ECO:0000313" key="3">
    <source>
        <dbReference type="EMBL" id="NBA11217.1"/>
    </source>
</evidence>
<dbReference type="EMBL" id="JAAAMQ010000004">
    <property type="protein sequence ID" value="NBA11217.1"/>
    <property type="molecule type" value="Genomic_DNA"/>
</dbReference>
<name>A0AAJ2YXF6_WEICO</name>
<keyword evidence="1" id="KW-0472">Membrane</keyword>
<evidence type="ECO:0000259" key="2">
    <source>
        <dbReference type="Pfam" id="PF00535"/>
    </source>
</evidence>
<feature type="domain" description="Glycosyltransferase 2-like" evidence="2">
    <location>
        <begin position="6"/>
        <end position="170"/>
    </location>
</feature>
<feature type="transmembrane region" description="Helical" evidence="1">
    <location>
        <begin position="270"/>
        <end position="292"/>
    </location>
</feature>
<dbReference type="GO" id="GO:0005886">
    <property type="term" value="C:plasma membrane"/>
    <property type="evidence" value="ECO:0007669"/>
    <property type="project" value="TreeGrafter"/>
</dbReference>
<keyword evidence="1" id="KW-1133">Transmembrane helix</keyword>
<protein>
    <submittedName>
        <fullName evidence="3">Glycosyltransferase</fullName>
    </submittedName>
</protein>
<dbReference type="CDD" id="cd04187">
    <property type="entry name" value="DPM1_like_bac"/>
    <property type="match status" value="1"/>
</dbReference>
<keyword evidence="1" id="KW-0812">Transmembrane</keyword>
<sequence>MADMLSIIVPVFNEEESVPLFYDAVEKIHGESLKNFAFEYWFVDDGSTDGTVASIEKLQQHDENVHYISFSRNFGKEAGLYAGLEHATGNYVAVMDVDLQDPPALLPEMVDGVASGEWDVVGTRRETREGEPVIRTFFSELFYKLINKISSNHIVDGARDYRVMSRQVVNAIMSLPEYNRFSKGIFTWVGFRQKYLAYKNTERVAGQTSWSFWKLVKYSIEGIVAFSQFPLMLVSVLGLISFILALIGAAFVIVRALAIPGTSAFGWPSMVVIMLGMGGIQLLSLGIVGRYISSIYLEVKKRPLYVARKVK</sequence>
<dbReference type="PANTHER" id="PTHR48090:SF8">
    <property type="entry name" value="GLYCOSYLTRANSFERASE CSBB-RELATED"/>
    <property type="match status" value="1"/>
</dbReference>
<dbReference type="PANTHER" id="PTHR48090">
    <property type="entry name" value="UNDECAPRENYL-PHOSPHATE 4-DEOXY-4-FORMAMIDO-L-ARABINOSE TRANSFERASE-RELATED"/>
    <property type="match status" value="1"/>
</dbReference>
<comment type="caution">
    <text evidence="3">The sequence shown here is derived from an EMBL/GenBank/DDBJ whole genome shotgun (WGS) entry which is preliminary data.</text>
</comment>
<dbReference type="Proteomes" id="UP000719917">
    <property type="component" value="Unassembled WGS sequence"/>
</dbReference>